<dbReference type="EMBL" id="BAAAHQ010000016">
    <property type="protein sequence ID" value="GAA0930796.1"/>
    <property type="molecule type" value="Genomic_DNA"/>
</dbReference>
<proteinExistence type="predicted"/>
<protein>
    <recommendedName>
        <fullName evidence="3">Leucine rich repeat variant</fullName>
    </recommendedName>
</protein>
<comment type="caution">
    <text evidence="1">The sequence shown here is derived from an EMBL/GenBank/DDBJ whole genome shotgun (WGS) entry which is preliminary data.</text>
</comment>
<dbReference type="RefSeq" id="WP_343950978.1">
    <property type="nucleotide sequence ID" value="NZ_BAAAHQ010000016.1"/>
</dbReference>
<dbReference type="Gene3D" id="1.25.10.10">
    <property type="entry name" value="Leucine-rich Repeat Variant"/>
    <property type="match status" value="1"/>
</dbReference>
<organism evidence="1 2">
    <name type="scientific">Nonomuraea longicatena</name>
    <dbReference type="NCBI Taxonomy" id="83682"/>
    <lineage>
        <taxon>Bacteria</taxon>
        <taxon>Bacillati</taxon>
        <taxon>Actinomycetota</taxon>
        <taxon>Actinomycetes</taxon>
        <taxon>Streptosporangiales</taxon>
        <taxon>Streptosporangiaceae</taxon>
        <taxon>Nonomuraea</taxon>
    </lineage>
</organism>
<reference evidence="1 2" key="1">
    <citation type="journal article" date="2019" name="Int. J. Syst. Evol. Microbiol.">
        <title>The Global Catalogue of Microorganisms (GCM) 10K type strain sequencing project: providing services to taxonomists for standard genome sequencing and annotation.</title>
        <authorList>
            <consortium name="The Broad Institute Genomics Platform"/>
            <consortium name="The Broad Institute Genome Sequencing Center for Infectious Disease"/>
            <person name="Wu L."/>
            <person name="Ma J."/>
        </authorList>
    </citation>
    <scope>NUCLEOTIDE SEQUENCE [LARGE SCALE GENOMIC DNA]</scope>
    <source>
        <strain evidence="1 2">JCM 11136</strain>
    </source>
</reference>
<evidence type="ECO:0008006" key="3">
    <source>
        <dbReference type="Google" id="ProtNLM"/>
    </source>
</evidence>
<keyword evidence="2" id="KW-1185">Reference proteome</keyword>
<evidence type="ECO:0000313" key="1">
    <source>
        <dbReference type="EMBL" id="GAA0930796.1"/>
    </source>
</evidence>
<sequence length="157" mass="16931">MSANPSVRMLLAQRRDLPPEIRDVLAEDVDAKVVKSIAPHPGLSDVQLRAMVARHGSRVLARVAANPDATAKLLEELTQHRPPVQKVFREVARHRNATAAALAACLADRRARPLAACHGALPSTVIVGLLDDEDWQVVKAAAANPSLPRSVMSRLIP</sequence>
<gene>
    <name evidence="1" type="ORF">GCM10009560_35480</name>
</gene>
<accession>A0ABN1PNG6</accession>
<dbReference type="Proteomes" id="UP001501578">
    <property type="component" value="Unassembled WGS sequence"/>
</dbReference>
<name>A0ABN1PNG6_9ACTN</name>
<evidence type="ECO:0000313" key="2">
    <source>
        <dbReference type="Proteomes" id="UP001501578"/>
    </source>
</evidence>
<dbReference type="InterPro" id="IPR011989">
    <property type="entry name" value="ARM-like"/>
</dbReference>